<sequence>MVSEPDAHRLLAGVTGLAAELTVPGILRRVVRTAAELTGARSAAFAVLDSEDGEGATAEVVGDPGALYGGIAVPVRVHGELFGHLYLDGPSEVDAPARRLAVAAGIALRNARLFERTRLRERWLEASQEVTAALLGGTDPGPALRLIARRARTVSRASLGAIARPLPGDPATLRFEVVDTNGTLPDPPAGLTVSVEGSATGRAFATGEPVVVRDYGRHVAAYQGRQDVRLPSLVERLDSAVAVPLLVGTARLGVLVVAKVDDDVPFSPDEVRLVRAFAAQAALALEFARAAEDRERLAVFEDRDRIARDLHDLVIQRLFAIGLGLEGLSRLSGDQVVADRVSGFVHELDRTIRDIRNSIFSLQEPDEVQGGLRSELLRLTLDSAGTLGFEPSIGFEGPLDTAVPDPVRTDLVATLREALSNVARHSGASTAAVEVTVDREGKRLALTVTDDGKGIPERPDRRSGLRNLAERARRWGGTLSVRGRPGQGTTLDWTAFLPRDREESER</sequence>
<dbReference type="PANTHER" id="PTHR24421">
    <property type="entry name" value="NITRATE/NITRITE SENSOR PROTEIN NARX-RELATED"/>
    <property type="match status" value="1"/>
</dbReference>
<dbReference type="Gene3D" id="1.20.5.1930">
    <property type="match status" value="1"/>
</dbReference>
<proteinExistence type="predicted"/>
<dbReference type="Pfam" id="PF02518">
    <property type="entry name" value="HATPase_c"/>
    <property type="match status" value="1"/>
</dbReference>
<keyword evidence="2 5" id="KW-0418">Kinase</keyword>
<accession>A0A2T0LPN3</accession>
<protein>
    <submittedName>
        <fullName evidence="5">Histidine kinase/DNA gyrase B/HSP90-like ATPase</fullName>
    </submittedName>
</protein>
<dbReference type="Pfam" id="PF01590">
    <property type="entry name" value="GAF"/>
    <property type="match status" value="1"/>
</dbReference>
<dbReference type="SUPFAM" id="SSF55874">
    <property type="entry name" value="ATPase domain of HSP90 chaperone/DNA topoisomerase II/histidine kinase"/>
    <property type="match status" value="1"/>
</dbReference>
<dbReference type="InterPro" id="IPR003594">
    <property type="entry name" value="HATPase_dom"/>
</dbReference>
<evidence type="ECO:0000256" key="1">
    <source>
        <dbReference type="ARBA" id="ARBA00022679"/>
    </source>
</evidence>
<gene>
    <name evidence="5" type="ORF">B0I33_110295</name>
</gene>
<dbReference type="InterPro" id="IPR050482">
    <property type="entry name" value="Sensor_HK_TwoCompSys"/>
</dbReference>
<evidence type="ECO:0000256" key="3">
    <source>
        <dbReference type="ARBA" id="ARBA00023012"/>
    </source>
</evidence>
<dbReference type="Proteomes" id="UP000238362">
    <property type="component" value="Unassembled WGS sequence"/>
</dbReference>
<keyword evidence="1" id="KW-0808">Transferase</keyword>
<evidence type="ECO:0000256" key="2">
    <source>
        <dbReference type="ARBA" id="ARBA00022777"/>
    </source>
</evidence>
<feature type="domain" description="GAF" evidence="4">
    <location>
        <begin position="139"/>
        <end position="295"/>
    </location>
</feature>
<evidence type="ECO:0000259" key="4">
    <source>
        <dbReference type="SMART" id="SM00065"/>
    </source>
</evidence>
<dbReference type="InterPro" id="IPR003018">
    <property type="entry name" value="GAF"/>
</dbReference>
<comment type="caution">
    <text evidence="5">The sequence shown here is derived from an EMBL/GenBank/DDBJ whole genome shotgun (WGS) entry which is preliminary data.</text>
</comment>
<dbReference type="GO" id="GO:0046983">
    <property type="term" value="F:protein dimerization activity"/>
    <property type="evidence" value="ECO:0007669"/>
    <property type="project" value="InterPro"/>
</dbReference>
<dbReference type="SMART" id="SM00065">
    <property type="entry name" value="GAF"/>
    <property type="match status" value="1"/>
</dbReference>
<dbReference type="Pfam" id="PF07730">
    <property type="entry name" value="HisKA_3"/>
    <property type="match status" value="1"/>
</dbReference>
<evidence type="ECO:0000313" key="6">
    <source>
        <dbReference type="Proteomes" id="UP000238362"/>
    </source>
</evidence>
<keyword evidence="6" id="KW-1185">Reference proteome</keyword>
<dbReference type="InterPro" id="IPR036890">
    <property type="entry name" value="HATPase_C_sf"/>
</dbReference>
<dbReference type="EMBL" id="PVNH01000010">
    <property type="protein sequence ID" value="PRX45195.1"/>
    <property type="molecule type" value="Genomic_DNA"/>
</dbReference>
<reference evidence="5 6" key="1">
    <citation type="submission" date="2018-03" db="EMBL/GenBank/DDBJ databases">
        <title>Genomic Encyclopedia of Type Strains, Phase III (KMG-III): the genomes of soil and plant-associated and newly described type strains.</title>
        <authorList>
            <person name="Whitman W."/>
        </authorList>
    </citation>
    <scope>NUCLEOTIDE SEQUENCE [LARGE SCALE GENOMIC DNA]</scope>
    <source>
        <strain evidence="5 6">CGMCC 4.7125</strain>
    </source>
</reference>
<dbReference type="PANTHER" id="PTHR24421:SF56">
    <property type="entry name" value="OXYGEN SENSOR HISTIDINE KINASE RESPONSE REGULATOR DOST"/>
    <property type="match status" value="1"/>
</dbReference>
<keyword evidence="3" id="KW-0902">Two-component regulatory system</keyword>
<dbReference type="GO" id="GO:0000155">
    <property type="term" value="F:phosphorelay sensor kinase activity"/>
    <property type="evidence" value="ECO:0007669"/>
    <property type="project" value="InterPro"/>
</dbReference>
<dbReference type="Gene3D" id="3.30.565.10">
    <property type="entry name" value="Histidine kinase-like ATPase, C-terminal domain"/>
    <property type="match status" value="1"/>
</dbReference>
<organism evidence="5 6">
    <name type="scientific">Prauserella shujinwangii</name>
    <dbReference type="NCBI Taxonomy" id="1453103"/>
    <lineage>
        <taxon>Bacteria</taxon>
        <taxon>Bacillati</taxon>
        <taxon>Actinomycetota</taxon>
        <taxon>Actinomycetes</taxon>
        <taxon>Pseudonocardiales</taxon>
        <taxon>Pseudonocardiaceae</taxon>
        <taxon>Prauserella</taxon>
    </lineage>
</organism>
<dbReference type="SUPFAM" id="SSF55781">
    <property type="entry name" value="GAF domain-like"/>
    <property type="match status" value="2"/>
</dbReference>
<name>A0A2T0LPN3_9PSEU</name>
<dbReference type="Gene3D" id="3.30.450.40">
    <property type="match status" value="2"/>
</dbReference>
<dbReference type="InterPro" id="IPR029016">
    <property type="entry name" value="GAF-like_dom_sf"/>
</dbReference>
<dbReference type="InterPro" id="IPR011712">
    <property type="entry name" value="Sig_transdc_His_kin_sub3_dim/P"/>
</dbReference>
<evidence type="ECO:0000313" key="5">
    <source>
        <dbReference type="EMBL" id="PRX45195.1"/>
    </source>
</evidence>
<dbReference type="GO" id="GO:0016020">
    <property type="term" value="C:membrane"/>
    <property type="evidence" value="ECO:0007669"/>
    <property type="project" value="InterPro"/>
</dbReference>
<dbReference type="AlphaFoldDB" id="A0A2T0LPN3"/>
<dbReference type="CDD" id="cd16917">
    <property type="entry name" value="HATPase_UhpB-NarQ-NarX-like"/>
    <property type="match status" value="1"/>
</dbReference>